<feature type="signal peptide" evidence="1">
    <location>
        <begin position="1"/>
        <end position="26"/>
    </location>
</feature>
<dbReference type="Proteomes" id="UP000015104">
    <property type="component" value="Unassembled WGS sequence"/>
</dbReference>
<dbReference type="EMBL" id="CAEY01001951">
    <property type="status" value="NOT_ANNOTATED_CDS"/>
    <property type="molecule type" value="Genomic_DNA"/>
</dbReference>
<feature type="chain" id="PRO_5004581222" description="VWFD domain-containing protein" evidence="1">
    <location>
        <begin position="27"/>
        <end position="1619"/>
    </location>
</feature>
<reference evidence="2" key="2">
    <citation type="submission" date="2015-06" db="UniProtKB">
        <authorList>
            <consortium name="EnsemblMetazoa"/>
        </authorList>
    </citation>
    <scope>IDENTIFICATION</scope>
</reference>
<gene>
    <name evidence="2" type="primary">107362237</name>
</gene>
<dbReference type="HOGENOM" id="CLU_243619_0_0_1"/>
<keyword evidence="1" id="KW-0732">Signal</keyword>
<dbReference type="OMA" id="HETREPK"/>
<evidence type="ECO:0000313" key="3">
    <source>
        <dbReference type="Proteomes" id="UP000015104"/>
    </source>
</evidence>
<keyword evidence="3" id="KW-1185">Reference proteome</keyword>
<dbReference type="KEGG" id="tut:107362237"/>
<evidence type="ECO:0000256" key="1">
    <source>
        <dbReference type="SAM" id="SignalP"/>
    </source>
</evidence>
<protein>
    <recommendedName>
        <fullName evidence="4">VWFD domain-containing protein</fullName>
    </recommendedName>
</protein>
<evidence type="ECO:0008006" key="4">
    <source>
        <dbReference type="Google" id="ProtNLM"/>
    </source>
</evidence>
<reference evidence="3" key="1">
    <citation type="submission" date="2011-08" db="EMBL/GenBank/DDBJ databases">
        <authorList>
            <person name="Rombauts S."/>
        </authorList>
    </citation>
    <scope>NUCLEOTIDE SEQUENCE</scope>
    <source>
        <strain evidence="3">London</strain>
    </source>
</reference>
<evidence type="ECO:0000313" key="2">
    <source>
        <dbReference type="EnsemblMetazoa" id="tetur08g04200.1"/>
    </source>
</evidence>
<accession>T1KBI4</accession>
<dbReference type="STRING" id="32264.T1KBI4"/>
<dbReference type="OrthoDB" id="6022258at2759"/>
<organism evidence="2 3">
    <name type="scientific">Tetranychus urticae</name>
    <name type="common">Two-spotted spider mite</name>
    <dbReference type="NCBI Taxonomy" id="32264"/>
    <lineage>
        <taxon>Eukaryota</taxon>
        <taxon>Metazoa</taxon>
        <taxon>Ecdysozoa</taxon>
        <taxon>Arthropoda</taxon>
        <taxon>Chelicerata</taxon>
        <taxon>Arachnida</taxon>
        <taxon>Acari</taxon>
        <taxon>Acariformes</taxon>
        <taxon>Trombidiformes</taxon>
        <taxon>Prostigmata</taxon>
        <taxon>Eleutherengona</taxon>
        <taxon>Raphignathae</taxon>
        <taxon>Tetranychoidea</taxon>
        <taxon>Tetranychidae</taxon>
        <taxon>Tetranychus</taxon>
    </lineage>
</organism>
<name>T1KBI4_TETUR</name>
<proteinExistence type="predicted"/>
<sequence length="1619" mass="184557">MMIKSSGAMPLISLLSFLWFVYHSMAISDGQIIQQKIEDLPPTIVLPNRIKDNFLKFDLASEGLLGEVVSQQHWNLIQLQQKLGYQFRVFRDFEARSAFGVKPGSMISERQAIKRLVASNTVTYDTFLGNPNVRQPAFYQPGINEIEKVVDSLHVEAREVVFPNKTSNIKGLVSLNLRGKANLNCASIDIHNIPTLFLDDLIYNQGYRSQYKVVSPIYLTASAATDKLFVRQINGMDANRGIALRRFNKVSIRSPVRIGYLHADFVSAKFLKNVNYDNLIFLHDKRPFVISSPMDFDSIRFYNNTPDIASISNVHFGTFVSSVLTYSSDQTILKPINTRTINAPAIDLKGDLNGMDFKRRVTRLLRADLPIKVPSLTVSAASMKAQNFMMRSLNNLNFPEEFLVQNAAQIISGPVNFNHLILKRANVIGSINGLRYPDSFVTLDGDETLSSNLYFTDQLVVRKNVYTDGYFGRRNIKDLTSWAIHNDKMFRRIRNNPSGNVILNGNLLVGETINGFKFDHLLRDLVNLSETGVVQVSGTKTFLNSIYSPLVRVKRINSLPITNFASKANPAIISPVQFTQPLTIKKLDWKETAERGSILDLMQRRVSLHHNGIIDGDIYFNDLVIDSLQMDSGYRINSLSPLDLVFHGKQQTIRGIKIFSSGVTFLKPIQATKIEVEQRLNNRRISTITAQIGKRQTFFYNQLILKNSTVSELKFGPSNHRGKSIVNALRNILLKDGDQVINNKKKFLYHVSFDSPIMSRSTRGVINGTRKGSLFLHPDIIIDRNFYADSLNILGNLFVNGKVNNIDIPRKPIDLRKPSNQYYTMAASQSFYEGLKANSLKFKYLNGQPFEKYWHSKITPQFSSPISVGNLNVYGKINVNGLLNRVPLNILQQIRDNQAKRRTVIHGDVIFNDNVNIAKNLHVSGFINNVQFDRLFNDLATPVKDFTRTKTLQSLAIRKNLYVRSFNGRPLNSLLNNIVLVHPRSTIYLAAPIEFIDNIVVRGNVYQDRVQTIFYQHINNIDLNELLRKAADQQFTNRQDTLEFLDPVEIRSVHPIAITGNVNGVNPKRDFIWLKDYFQPYQSITGFKSFSQVNFDSPVDIRNTLNGINLVNHARNIIDPTRPQKISQHIKLDGTVSLLSGLDVSQIGQMDVSSLVNTATRNNEVIRVKHKWIFDGPLIIKNDLLVNGRIQNALFDEYSLRKEIPRINNATIEIDHSALRYADPLNSLIRDLQKIRHSYSGYWNQTLSQKLNNLDRTIEANKNMTHNLNRYIHSIPMEIKGFRVHQRFPDVKGQTITHHSSNSFSIGLMDGENVIFKHLYFSGSQWMTGKEVTTSFIKNYEFKLDKKSYNLYQASPNSSNLSILTNEKEIIGYLGRAYDDLKILTLNKKAKIISALSSLRGVVETFTFGIVNGQPDFRVISKINVTINARKIALFRIENEIYLTVARSSDNNCESDENQSLLFHWLEEKYFKLVQKFNHFEATNVIHYSFNEQNYLAFSEGKGKLHRLTDKAIHVYQGIFYKWPDCQFDHFHSIDFEAALDLQAFTVPSSRRSVQLLAALNSSTLTIWQHKGSAGFTQIWSENLDEGQSFKFFLMNQKLYLIVAQLSQRIGSFILEAII</sequence>
<dbReference type="EnsemblMetazoa" id="tetur08g04200.1">
    <property type="protein sequence ID" value="tetur08g04200.1"/>
    <property type="gene ID" value="tetur08g04200"/>
</dbReference>